<dbReference type="RefSeq" id="WP_221765350.1">
    <property type="nucleotide sequence ID" value="NZ_AP024110.1"/>
</dbReference>
<feature type="domain" description="PII-uridylyltransferase/Glutamine-synthetase adenylyltransferase" evidence="9">
    <location>
        <begin position="795"/>
        <end position="889"/>
    </location>
</feature>
<comment type="catalytic activity">
    <reaction evidence="7">
        <text>[glutamine synthetase]-L-tyrosine + ATP = [glutamine synthetase]-O(4)-(5'-adenylyl)-L-tyrosine + diphosphate</text>
        <dbReference type="Rhea" id="RHEA:18589"/>
        <dbReference type="Rhea" id="RHEA-COMP:10660"/>
        <dbReference type="Rhea" id="RHEA-COMP:10661"/>
        <dbReference type="ChEBI" id="CHEBI:30616"/>
        <dbReference type="ChEBI" id="CHEBI:33019"/>
        <dbReference type="ChEBI" id="CHEBI:46858"/>
        <dbReference type="ChEBI" id="CHEBI:83624"/>
        <dbReference type="EC" id="2.7.7.42"/>
    </reaction>
</comment>
<dbReference type="CDD" id="cd05401">
    <property type="entry name" value="NT_GlnE_GlnD_like"/>
    <property type="match status" value="2"/>
</dbReference>
<evidence type="ECO:0000259" key="9">
    <source>
        <dbReference type="Pfam" id="PF08335"/>
    </source>
</evidence>
<keyword evidence="4 7" id="KW-0067">ATP-binding</keyword>
<dbReference type="InterPro" id="IPR005190">
    <property type="entry name" value="GlnE_rpt_dom"/>
</dbReference>
<dbReference type="KEGG" id="mpau:ZMTM_11180"/>
<comment type="catalytic activity">
    <reaction evidence="7">
        <text>[glutamine synthetase]-O(4)-(5'-adenylyl)-L-tyrosine + phosphate = [glutamine synthetase]-L-tyrosine + ADP</text>
        <dbReference type="Rhea" id="RHEA:43716"/>
        <dbReference type="Rhea" id="RHEA-COMP:10660"/>
        <dbReference type="Rhea" id="RHEA-COMP:10661"/>
        <dbReference type="ChEBI" id="CHEBI:43474"/>
        <dbReference type="ChEBI" id="CHEBI:46858"/>
        <dbReference type="ChEBI" id="CHEBI:83624"/>
        <dbReference type="ChEBI" id="CHEBI:456216"/>
        <dbReference type="EC" id="2.7.7.89"/>
    </reaction>
</comment>
<organism evidence="10 11">
    <name type="scientific">Methyloradius palustris</name>
    <dbReference type="NCBI Taxonomy" id="2778876"/>
    <lineage>
        <taxon>Bacteria</taxon>
        <taxon>Pseudomonadati</taxon>
        <taxon>Pseudomonadota</taxon>
        <taxon>Betaproteobacteria</taxon>
        <taxon>Nitrosomonadales</taxon>
        <taxon>Methylophilaceae</taxon>
        <taxon>Methyloradius</taxon>
    </lineage>
</organism>
<dbReference type="SUPFAM" id="SSF81593">
    <property type="entry name" value="Nucleotidyltransferase substrate binding subunit/domain"/>
    <property type="match status" value="2"/>
</dbReference>
<reference evidence="10" key="1">
    <citation type="journal article" date="2021" name="Arch. Microbiol.">
        <title>Methyloradius palustris gen. nov., sp. nov., a methanol-oxidizing bacterium isolated from snow.</title>
        <authorList>
            <person name="Miyadera T."/>
            <person name="Kojima H."/>
            <person name="Fukui M."/>
        </authorList>
    </citation>
    <scope>NUCLEOTIDE SEQUENCE</scope>
    <source>
        <strain evidence="10">Zm11</strain>
    </source>
</reference>
<protein>
    <recommendedName>
        <fullName evidence="7">Bifunctional glutamine synthetase adenylyltransferase/adenylyl-removing enzyme</fullName>
    </recommendedName>
    <alternativeName>
        <fullName evidence="7">ATP:glutamine synthetase adenylyltransferase</fullName>
    </alternativeName>
    <alternativeName>
        <fullName evidence="7">ATase</fullName>
    </alternativeName>
    <domain>
        <recommendedName>
            <fullName evidence="7">Glutamine synthetase adenylyl-L-tyrosine phosphorylase</fullName>
            <ecNumber evidence="7">2.7.7.89</ecNumber>
        </recommendedName>
        <alternativeName>
            <fullName evidence="7">Adenylyl removase</fullName>
            <shortName evidence="7">AR</shortName>
            <shortName evidence="7">AT-N</shortName>
        </alternativeName>
    </domain>
    <domain>
        <recommendedName>
            <fullName evidence="7">Glutamine synthetase adenylyl transferase</fullName>
            <ecNumber evidence="7">2.7.7.42</ecNumber>
        </recommendedName>
        <alternativeName>
            <fullName evidence="7">Adenylyl transferase</fullName>
            <shortName evidence="7">AT</shortName>
            <shortName evidence="7">AT-C</shortName>
        </alternativeName>
    </domain>
</protein>
<dbReference type="Pfam" id="PF03710">
    <property type="entry name" value="GlnE"/>
    <property type="match status" value="2"/>
</dbReference>
<dbReference type="GO" id="GO:0000287">
    <property type="term" value="F:magnesium ion binding"/>
    <property type="evidence" value="ECO:0007669"/>
    <property type="project" value="UniProtKB-UniRule"/>
</dbReference>
<dbReference type="InterPro" id="IPR023057">
    <property type="entry name" value="GlnE"/>
</dbReference>
<dbReference type="InterPro" id="IPR043519">
    <property type="entry name" value="NT_sf"/>
</dbReference>
<keyword evidence="1 7" id="KW-0808">Transferase</keyword>
<dbReference type="NCBIfam" id="NF008292">
    <property type="entry name" value="PRK11072.1"/>
    <property type="match status" value="1"/>
</dbReference>
<feature type="domain" description="Glutamate-ammonia ligase adenylyltransferase repeated" evidence="8">
    <location>
        <begin position="21"/>
        <end position="268"/>
    </location>
</feature>
<evidence type="ECO:0000256" key="6">
    <source>
        <dbReference type="ARBA" id="ARBA00023268"/>
    </source>
</evidence>
<keyword evidence="3 7" id="KW-0547">Nucleotide-binding</keyword>
<comment type="function">
    <text evidence="7">Involved in the regulation of glutamine synthetase GlnA, a key enzyme in the process to assimilate ammonia. When cellular nitrogen levels are high, the C-terminal adenylyl transferase (AT) inactivates GlnA by covalent transfer of an adenylyl group from ATP to specific tyrosine residue of GlnA, thus reducing its activity. Conversely, when nitrogen levels are low, the N-terminal adenylyl removase (AR) activates GlnA by removing the adenylyl group by phosphorolysis, increasing its activity. The regulatory region of GlnE binds the signal transduction protein PII (GlnB) which indicates the nitrogen status of the cell.</text>
</comment>
<dbReference type="PANTHER" id="PTHR30621">
    <property type="entry name" value="GLUTAMINE SYNTHETASE ADENYLYLTRANSFERASE"/>
    <property type="match status" value="1"/>
</dbReference>
<dbReference type="Gene3D" id="1.20.120.330">
    <property type="entry name" value="Nucleotidyltransferases domain 2"/>
    <property type="match status" value="2"/>
</dbReference>
<evidence type="ECO:0000259" key="8">
    <source>
        <dbReference type="Pfam" id="PF03710"/>
    </source>
</evidence>
<keyword evidence="5 7" id="KW-0460">Magnesium</keyword>
<feature type="region of interest" description="Adenylyl removase" evidence="7">
    <location>
        <begin position="1"/>
        <end position="432"/>
    </location>
</feature>
<dbReference type="FunFam" id="1.20.120.330:FF:000005">
    <property type="entry name" value="Bifunctional glutamine synthetase adenylyltransferase/adenylyl-removing enzyme"/>
    <property type="match status" value="1"/>
</dbReference>
<dbReference type="EC" id="2.7.7.42" evidence="7"/>
<evidence type="ECO:0000256" key="5">
    <source>
        <dbReference type="ARBA" id="ARBA00022842"/>
    </source>
</evidence>
<feature type="region of interest" description="Adenylyl transferase" evidence="7">
    <location>
        <begin position="445"/>
        <end position="925"/>
    </location>
</feature>
<comment type="cofactor">
    <cofactor evidence="7">
        <name>Mg(2+)</name>
        <dbReference type="ChEBI" id="CHEBI:18420"/>
    </cofactor>
</comment>
<dbReference type="GO" id="GO:0005524">
    <property type="term" value="F:ATP binding"/>
    <property type="evidence" value="ECO:0007669"/>
    <property type="project" value="UniProtKB-UniRule"/>
</dbReference>
<evidence type="ECO:0000256" key="3">
    <source>
        <dbReference type="ARBA" id="ARBA00022741"/>
    </source>
</evidence>
<comment type="similarity">
    <text evidence="7">Belongs to the GlnE family.</text>
</comment>
<evidence type="ECO:0000313" key="11">
    <source>
        <dbReference type="Proteomes" id="UP000826722"/>
    </source>
</evidence>
<evidence type="ECO:0000256" key="7">
    <source>
        <dbReference type="HAMAP-Rule" id="MF_00802"/>
    </source>
</evidence>
<evidence type="ECO:0000256" key="2">
    <source>
        <dbReference type="ARBA" id="ARBA00022695"/>
    </source>
</evidence>
<dbReference type="SUPFAM" id="SSF81301">
    <property type="entry name" value="Nucleotidyltransferase"/>
    <property type="match status" value="2"/>
</dbReference>
<dbReference type="PANTHER" id="PTHR30621:SF0">
    <property type="entry name" value="BIFUNCTIONAL GLUTAMINE SYNTHETASE ADENYLYLTRANSFERASE_ADENYLYL-REMOVING ENZYME"/>
    <property type="match status" value="1"/>
</dbReference>
<keyword evidence="11" id="KW-1185">Reference proteome</keyword>
<dbReference type="Proteomes" id="UP000826722">
    <property type="component" value="Chromosome"/>
</dbReference>
<sequence>MHTLSEILENDGQPGSDEALLKHAVDCSPFIKRLMAGDAALVKDILANMHQPLTESDMRSRLDAFEISDEAVLKKALRKLRQQTLLRLIVRDLNGLADLHEVMQTMTTLAEVTVNVALQHHSTWLEAIYGEPLGLSGKKQTLIVVGMGKLGGGELNVSSDIDLIYAYEEDGETRKLTEDGKKDEGKTLSNNDYFTRLSKKLIAALDEITEDGFVFRVDMRLRPYGSEGPLASSFAMLEDYYQKLGREWERYAWIKGRVIAGPAESLAKLLRPFVYRKYLDYSAFASMRDLKIQIQRDVDRRDLNDNIKLGRGGIREIEFIAQVFQLIRGGQDYTLQIRPTMQVLGVLANKSLIDQAVAVELQQAYIFLRNLEHRLQYVNDAQTHDLPTTAVNQGVIAIAMNEPDWPSLYTKLEAIRAFVSGQFSEVFAVQQSVDIVTDGDIEQLAKLWKGQLDEAQMILKLGDLAYSAPDEASAIITSFRTSNKIQHLPDISSKRLDELMPAVIELCGQRPNSNETLNRMILLLETVCRRASYLAFFTEYPHVLKRVVTLVSASPWLAGYLTQHPILLDSLLGSNPYVDQSIAEQEAALMAKMQSLDGDTEQQMNALREFQQACLFSLACEDVINHIPLQKLSGLLSDLADMVLRVVMKVIWPNIKGKHCEVPNFAVIAYGKHGGRELGYSSDLDLVFLYEDDHPEAREIYVKFGMRIISWLNTITSSGLLYEVDMQLRPDGSSGLLVSSIESFANYQRERAWVWEHQAITRARFAAGSSTVGDAFESIRLEILTRPRALQPLRDEITQMRQKMKKAHHYVAGRFDVKHGLGGMIDIEFIVQYLILAYAHNNPKLCENRANIHILRLSSVLGLIPPELGMQAADAYHELRRQQHAMRLQGYADAWAPEESLAEQSTTIRKLWRKVFYEPLDSVNT</sequence>
<feature type="domain" description="Glutamate-ammonia ligase adenylyltransferase repeated" evidence="8">
    <location>
        <begin position="545"/>
        <end position="777"/>
    </location>
</feature>
<evidence type="ECO:0000256" key="4">
    <source>
        <dbReference type="ARBA" id="ARBA00022840"/>
    </source>
</evidence>
<dbReference type="AlphaFoldDB" id="A0A8D5FZ31"/>
<dbReference type="GO" id="GO:0008882">
    <property type="term" value="F:[glutamate-ammonia-ligase] adenylyltransferase activity"/>
    <property type="evidence" value="ECO:0007669"/>
    <property type="project" value="UniProtKB-UniRule"/>
</dbReference>
<proteinExistence type="inferred from homology"/>
<feature type="domain" description="PII-uridylyltransferase/Glutamine-synthetase adenylyltransferase" evidence="9">
    <location>
        <begin position="290"/>
        <end position="427"/>
    </location>
</feature>
<accession>A0A8D5FZ31</accession>
<gene>
    <name evidence="7 10" type="primary">glnE</name>
    <name evidence="10" type="ORF">ZMTM_11180</name>
</gene>
<dbReference type="Gene3D" id="1.20.120.1510">
    <property type="match status" value="1"/>
</dbReference>
<dbReference type="GO" id="GO:0000820">
    <property type="term" value="P:regulation of glutamine family amino acid metabolic process"/>
    <property type="evidence" value="ECO:0007669"/>
    <property type="project" value="UniProtKB-UniRule"/>
</dbReference>
<dbReference type="Pfam" id="PF08335">
    <property type="entry name" value="GlnD_UR_UTase"/>
    <property type="match status" value="2"/>
</dbReference>
<keyword evidence="2 7" id="KW-0548">Nucleotidyltransferase</keyword>
<evidence type="ECO:0000313" key="10">
    <source>
        <dbReference type="EMBL" id="BCM24859.1"/>
    </source>
</evidence>
<dbReference type="Gene3D" id="3.30.460.10">
    <property type="entry name" value="Beta Polymerase, domain 2"/>
    <property type="match status" value="2"/>
</dbReference>
<dbReference type="EMBL" id="AP024110">
    <property type="protein sequence ID" value="BCM24859.1"/>
    <property type="molecule type" value="Genomic_DNA"/>
</dbReference>
<dbReference type="InterPro" id="IPR013546">
    <property type="entry name" value="PII_UdlTrfase/GS_AdlTrfase"/>
</dbReference>
<dbReference type="HAMAP" id="MF_00802">
    <property type="entry name" value="GlnE"/>
    <property type="match status" value="1"/>
</dbReference>
<name>A0A8D5FZ31_9PROT</name>
<dbReference type="EC" id="2.7.7.89" evidence="7"/>
<dbReference type="GO" id="GO:0047388">
    <property type="term" value="F:[glutamine synthetase]-adenylyl-L-tyrosine phosphorylase activity"/>
    <property type="evidence" value="ECO:0007669"/>
    <property type="project" value="UniProtKB-EC"/>
</dbReference>
<dbReference type="GO" id="GO:0005829">
    <property type="term" value="C:cytosol"/>
    <property type="evidence" value="ECO:0007669"/>
    <property type="project" value="TreeGrafter"/>
</dbReference>
<evidence type="ECO:0000256" key="1">
    <source>
        <dbReference type="ARBA" id="ARBA00022679"/>
    </source>
</evidence>
<keyword evidence="6 7" id="KW-0511">Multifunctional enzyme</keyword>